<feature type="domain" description="Radical SAM core" evidence="6">
    <location>
        <begin position="96"/>
        <end position="313"/>
    </location>
</feature>
<evidence type="ECO:0000256" key="2">
    <source>
        <dbReference type="ARBA" id="ARBA00022691"/>
    </source>
</evidence>
<dbReference type="CDD" id="cd01335">
    <property type="entry name" value="Radical_SAM"/>
    <property type="match status" value="1"/>
</dbReference>
<dbReference type="InterPro" id="IPR013785">
    <property type="entry name" value="Aldolase_TIM"/>
</dbReference>
<proteinExistence type="predicted"/>
<evidence type="ECO:0000256" key="1">
    <source>
        <dbReference type="ARBA" id="ARBA00001966"/>
    </source>
</evidence>
<dbReference type="GO" id="GO:0051536">
    <property type="term" value="F:iron-sulfur cluster binding"/>
    <property type="evidence" value="ECO:0007669"/>
    <property type="project" value="UniProtKB-KW"/>
</dbReference>
<dbReference type="SFLD" id="SFLDS00029">
    <property type="entry name" value="Radical_SAM"/>
    <property type="match status" value="1"/>
</dbReference>
<evidence type="ECO:0000313" key="8">
    <source>
        <dbReference type="Proteomes" id="UP000199608"/>
    </source>
</evidence>
<keyword evidence="4" id="KW-0408">Iron</keyword>
<evidence type="ECO:0000259" key="6">
    <source>
        <dbReference type="PROSITE" id="PS51918"/>
    </source>
</evidence>
<dbReference type="Pfam" id="PF13186">
    <property type="entry name" value="SPASM"/>
    <property type="match status" value="1"/>
</dbReference>
<dbReference type="Proteomes" id="UP000199608">
    <property type="component" value="Unassembled WGS sequence"/>
</dbReference>
<name>A0A1H2DT26_9BACT</name>
<gene>
    <name evidence="7" type="ORF">SAMN04487931_10252</name>
</gene>
<dbReference type="SMART" id="SM00729">
    <property type="entry name" value="Elp3"/>
    <property type="match status" value="1"/>
</dbReference>
<dbReference type="SFLD" id="SFLDG01067">
    <property type="entry name" value="SPASM/twitch_domain_containing"/>
    <property type="match status" value="1"/>
</dbReference>
<keyword evidence="8" id="KW-1185">Reference proteome</keyword>
<dbReference type="InterPro" id="IPR050377">
    <property type="entry name" value="Radical_SAM_PqqE_MftC-like"/>
</dbReference>
<dbReference type="SUPFAM" id="SSF102114">
    <property type="entry name" value="Radical SAM enzymes"/>
    <property type="match status" value="1"/>
</dbReference>
<keyword evidence="5" id="KW-0411">Iron-sulfur</keyword>
<sequence>MNASHKDSVFITYEDDIKKMYPTKEEQEKVLYILYKAKEESEKKAIKRIREVKPFSIFIKRLGVKIKYGIHWKKPFYPFRLLRNYFLTYLYKFLGMKKHVFRGIEFAITYKCNFHCTHCLCSRIDETKYRDELTPEEYKRLVKEAMKMGATTFGLEGGEPLVNKEWREIIKSFIPHYNHVIISTNGWLFSEETVKECAKLGVDTINFSLDSSIPELHDLFRRKKGSHERVLNAIKYCKKYGIKPIINTVVHKGNLYTSGLLNLLEFAEDEKVMINMLFAKGVGEFKSKESMLDRDDLNAYGKLVEPYAYCNIHHSFKEHKGTLNYNYGSGGCPGVSEMFNMTPYGDVLNCANMHIYFGNVREKSLKDIRENTYKTSPFGDYRPCFLTLDEHFMAIYYNLLEEKTHITLEEFMDVVKAYEQKNNISLYPGIPIKEKE</sequence>
<organism evidence="7 8">
    <name type="scientific">Desulfobacula phenolica</name>
    <dbReference type="NCBI Taxonomy" id="90732"/>
    <lineage>
        <taxon>Bacteria</taxon>
        <taxon>Pseudomonadati</taxon>
        <taxon>Thermodesulfobacteriota</taxon>
        <taxon>Desulfobacteria</taxon>
        <taxon>Desulfobacterales</taxon>
        <taxon>Desulfobacteraceae</taxon>
        <taxon>Desulfobacula</taxon>
    </lineage>
</organism>
<evidence type="ECO:0000313" key="7">
    <source>
        <dbReference type="EMBL" id="SDT85578.1"/>
    </source>
</evidence>
<keyword evidence="2" id="KW-0949">S-adenosyl-L-methionine</keyword>
<dbReference type="PANTHER" id="PTHR11228">
    <property type="entry name" value="RADICAL SAM DOMAIN PROTEIN"/>
    <property type="match status" value="1"/>
</dbReference>
<evidence type="ECO:0000256" key="5">
    <source>
        <dbReference type="ARBA" id="ARBA00023014"/>
    </source>
</evidence>
<dbReference type="GO" id="GO:0003824">
    <property type="term" value="F:catalytic activity"/>
    <property type="evidence" value="ECO:0007669"/>
    <property type="project" value="InterPro"/>
</dbReference>
<dbReference type="InterPro" id="IPR023885">
    <property type="entry name" value="4Fe4S-binding_SPASM_dom"/>
</dbReference>
<evidence type="ECO:0000256" key="4">
    <source>
        <dbReference type="ARBA" id="ARBA00023004"/>
    </source>
</evidence>
<dbReference type="RefSeq" id="WP_092230180.1">
    <property type="nucleotide sequence ID" value="NZ_FNLL01000002.1"/>
</dbReference>
<dbReference type="InterPro" id="IPR058240">
    <property type="entry name" value="rSAM_sf"/>
</dbReference>
<reference evidence="8" key="1">
    <citation type="submission" date="2016-10" db="EMBL/GenBank/DDBJ databases">
        <authorList>
            <person name="Varghese N."/>
            <person name="Submissions S."/>
        </authorList>
    </citation>
    <scope>NUCLEOTIDE SEQUENCE [LARGE SCALE GENOMIC DNA]</scope>
    <source>
        <strain evidence="8">DSM 3384</strain>
    </source>
</reference>
<protein>
    <submittedName>
        <fullName evidence="7">Radical SAM superfamily enzyme, MoaA/NifB/PqqE/SkfB family</fullName>
    </submittedName>
</protein>
<dbReference type="InterPro" id="IPR007197">
    <property type="entry name" value="rSAM"/>
</dbReference>
<dbReference type="AlphaFoldDB" id="A0A1H2DT26"/>
<comment type="cofactor">
    <cofactor evidence="1">
        <name>[4Fe-4S] cluster</name>
        <dbReference type="ChEBI" id="CHEBI:49883"/>
    </cofactor>
</comment>
<accession>A0A1H2DT26</accession>
<dbReference type="GO" id="GO:0046872">
    <property type="term" value="F:metal ion binding"/>
    <property type="evidence" value="ECO:0007669"/>
    <property type="project" value="UniProtKB-KW"/>
</dbReference>
<dbReference type="Pfam" id="PF04055">
    <property type="entry name" value="Radical_SAM"/>
    <property type="match status" value="1"/>
</dbReference>
<keyword evidence="3" id="KW-0479">Metal-binding</keyword>
<dbReference type="PROSITE" id="PS51918">
    <property type="entry name" value="RADICAL_SAM"/>
    <property type="match status" value="1"/>
</dbReference>
<dbReference type="PANTHER" id="PTHR11228:SF7">
    <property type="entry name" value="PQQA PEPTIDE CYCLASE"/>
    <property type="match status" value="1"/>
</dbReference>
<dbReference type="SFLD" id="SFLDG01386">
    <property type="entry name" value="main_SPASM_domain-containing"/>
    <property type="match status" value="1"/>
</dbReference>
<evidence type="ECO:0000256" key="3">
    <source>
        <dbReference type="ARBA" id="ARBA00022723"/>
    </source>
</evidence>
<dbReference type="Gene3D" id="3.20.20.70">
    <property type="entry name" value="Aldolase class I"/>
    <property type="match status" value="1"/>
</dbReference>
<dbReference type="EMBL" id="FNLL01000002">
    <property type="protein sequence ID" value="SDT85578.1"/>
    <property type="molecule type" value="Genomic_DNA"/>
</dbReference>
<dbReference type="InterPro" id="IPR006638">
    <property type="entry name" value="Elp3/MiaA/NifB-like_rSAM"/>
</dbReference>